<keyword evidence="1" id="KW-1133">Transmembrane helix</keyword>
<proteinExistence type="predicted"/>
<dbReference type="AlphaFoldDB" id="A0A1A8VYE8"/>
<keyword evidence="1" id="KW-0812">Transmembrane</keyword>
<evidence type="ECO:0000313" key="2">
    <source>
        <dbReference type="EMBL" id="SBS84734.1"/>
    </source>
</evidence>
<organism evidence="2 3">
    <name type="scientific">Plasmodium ovale curtisi</name>
    <dbReference type="NCBI Taxonomy" id="864141"/>
    <lineage>
        <taxon>Eukaryota</taxon>
        <taxon>Sar</taxon>
        <taxon>Alveolata</taxon>
        <taxon>Apicomplexa</taxon>
        <taxon>Aconoidasida</taxon>
        <taxon>Haemosporida</taxon>
        <taxon>Plasmodiidae</taxon>
        <taxon>Plasmodium</taxon>
        <taxon>Plasmodium (Plasmodium)</taxon>
    </lineage>
</organism>
<evidence type="ECO:0000256" key="1">
    <source>
        <dbReference type="SAM" id="Phobius"/>
    </source>
</evidence>
<sequence>MTPRGSYIKTNVLDKSTLPSGIFLNNLYNDYNYIEKLNAEIESYISSKNSNNIKSTINEQFEKIFKDIEEYYRNDDDIGKFCRNINFYFDLLKSVIKKPNVFSKDVQDNLTGIVEEKWSKIPRVSAIDLCKGETDLDSMRKRSILKHLHDLALDKDFIKVNPNEYKTFLKEKWEKILGYTNPELGGLYIKIENDSVGIIEQYSDFLYSSDYICDGALDKLSADDVTISTDMHNLINNISLDEISSNNINKACYNENYIVMLKIKTSSIQRMNNLLSIGIAFLGFSLILIFLYRFSPLGSMLRRHKKKKTKVDENTSEEFPELYENTENIERYISYTSVSH</sequence>
<reference evidence="3" key="1">
    <citation type="submission" date="2016-05" db="EMBL/GenBank/DDBJ databases">
        <authorList>
            <person name="Naeem Raeece"/>
        </authorList>
    </citation>
    <scope>NUCLEOTIDE SEQUENCE [LARGE SCALE GENOMIC DNA]</scope>
</reference>
<dbReference type="EMBL" id="FLQU01000376">
    <property type="protein sequence ID" value="SBS84734.1"/>
    <property type="molecule type" value="Genomic_DNA"/>
</dbReference>
<keyword evidence="1" id="KW-0472">Membrane</keyword>
<gene>
    <name evidence="2" type="ORF">POVCU2_0027690</name>
</gene>
<name>A0A1A8VYE8_PLAOA</name>
<protein>
    <submittedName>
        <fullName evidence="2">PIR Superfamily Protein</fullName>
    </submittedName>
</protein>
<feature type="transmembrane region" description="Helical" evidence="1">
    <location>
        <begin position="274"/>
        <end position="294"/>
    </location>
</feature>
<accession>A0A1A8VYE8</accession>
<evidence type="ECO:0000313" key="3">
    <source>
        <dbReference type="Proteomes" id="UP000078560"/>
    </source>
</evidence>
<dbReference type="Proteomes" id="UP000078560">
    <property type="component" value="Unassembled WGS sequence"/>
</dbReference>